<evidence type="ECO:0000259" key="1">
    <source>
        <dbReference type="PROSITE" id="PS50011"/>
    </source>
</evidence>
<dbReference type="InterPro" id="IPR011009">
    <property type="entry name" value="Kinase-like_dom_sf"/>
</dbReference>
<keyword evidence="2" id="KW-0418">Kinase</keyword>
<sequence length="225" mass="25329">MLRVNYYLSACVLLVSSISPSITRSSIGPPISSPAQPTFELAAFIDPAKDEWVFLCTNLEDLLYGPGSRRKERYIPLPPLKERFQKELEIAQALQYLHENKPKVLNLDLKPGDVFLGDASHDQIADFGHARFSSNEEKALTGEAGKQLIFILNKFRVSLRIQLNIYSFLRHIRLYGARGDTIAMEVAENGLRPAIPKADQQLGELIELIQKSCDVDLQTDHPLQK</sequence>
<gene>
    <name evidence="2" type="ORF">OLEA9_A022968</name>
</gene>
<keyword evidence="3" id="KW-1185">Reference proteome</keyword>
<dbReference type="EMBL" id="CACTIH010009029">
    <property type="protein sequence ID" value="CAA3019667.1"/>
    <property type="molecule type" value="Genomic_DNA"/>
</dbReference>
<dbReference type="SUPFAM" id="SSF56112">
    <property type="entry name" value="Protein kinase-like (PK-like)"/>
    <property type="match status" value="1"/>
</dbReference>
<reference evidence="2 3" key="1">
    <citation type="submission" date="2019-12" db="EMBL/GenBank/DDBJ databases">
        <authorList>
            <person name="Alioto T."/>
            <person name="Alioto T."/>
            <person name="Gomez Garrido J."/>
        </authorList>
    </citation>
    <scope>NUCLEOTIDE SEQUENCE [LARGE SCALE GENOMIC DNA]</scope>
</reference>
<comment type="caution">
    <text evidence="2">The sequence shown here is derived from an EMBL/GenBank/DDBJ whole genome shotgun (WGS) entry which is preliminary data.</text>
</comment>
<name>A0A8S0UST6_OLEEU</name>
<dbReference type="PROSITE" id="PS50011">
    <property type="entry name" value="PROTEIN_KINASE_DOM"/>
    <property type="match status" value="1"/>
</dbReference>
<evidence type="ECO:0000313" key="3">
    <source>
        <dbReference type="Proteomes" id="UP000594638"/>
    </source>
</evidence>
<dbReference type="GO" id="GO:0004672">
    <property type="term" value="F:protein kinase activity"/>
    <property type="evidence" value="ECO:0007669"/>
    <property type="project" value="InterPro"/>
</dbReference>
<evidence type="ECO:0000313" key="2">
    <source>
        <dbReference type="EMBL" id="CAA3019667.1"/>
    </source>
</evidence>
<dbReference type="InterPro" id="IPR000719">
    <property type="entry name" value="Prot_kinase_dom"/>
</dbReference>
<dbReference type="GO" id="GO:0005524">
    <property type="term" value="F:ATP binding"/>
    <property type="evidence" value="ECO:0007669"/>
    <property type="project" value="InterPro"/>
</dbReference>
<dbReference type="Proteomes" id="UP000594638">
    <property type="component" value="Unassembled WGS sequence"/>
</dbReference>
<dbReference type="AlphaFoldDB" id="A0A8S0UST6"/>
<proteinExistence type="predicted"/>
<keyword evidence="2" id="KW-0808">Transferase</keyword>
<feature type="domain" description="Protein kinase" evidence="1">
    <location>
        <begin position="1"/>
        <end position="225"/>
    </location>
</feature>
<dbReference type="Gene3D" id="1.10.510.10">
    <property type="entry name" value="Transferase(Phosphotransferase) domain 1"/>
    <property type="match status" value="1"/>
</dbReference>
<dbReference type="Gramene" id="OE9A022968T1">
    <property type="protein sequence ID" value="OE9A022968C1"/>
    <property type="gene ID" value="OE9A022968"/>
</dbReference>
<organism evidence="2 3">
    <name type="scientific">Olea europaea subsp. europaea</name>
    <dbReference type="NCBI Taxonomy" id="158383"/>
    <lineage>
        <taxon>Eukaryota</taxon>
        <taxon>Viridiplantae</taxon>
        <taxon>Streptophyta</taxon>
        <taxon>Embryophyta</taxon>
        <taxon>Tracheophyta</taxon>
        <taxon>Spermatophyta</taxon>
        <taxon>Magnoliopsida</taxon>
        <taxon>eudicotyledons</taxon>
        <taxon>Gunneridae</taxon>
        <taxon>Pentapetalae</taxon>
        <taxon>asterids</taxon>
        <taxon>lamiids</taxon>
        <taxon>Lamiales</taxon>
        <taxon>Oleaceae</taxon>
        <taxon>Oleeae</taxon>
        <taxon>Olea</taxon>
    </lineage>
</organism>
<dbReference type="OrthoDB" id="10261027at2759"/>
<accession>A0A8S0UST6</accession>
<protein>
    <submittedName>
        <fullName evidence="2">Serine threonine- kinase STY46-like</fullName>
    </submittedName>
</protein>